<dbReference type="OrthoDB" id="9792692at2"/>
<feature type="domain" description="Shikimate dehydrogenase substrate binding N-terminal" evidence="3">
    <location>
        <begin position="6"/>
        <end position="87"/>
    </location>
</feature>
<comment type="pathway">
    <text evidence="1">Metabolic intermediate biosynthesis; chorismate biosynthesis; chorismate from D-erythrose 4-phosphate and phosphoenolpyruvate: step 4/7.</text>
</comment>
<dbReference type="GO" id="GO:0019632">
    <property type="term" value="P:shikimate metabolic process"/>
    <property type="evidence" value="ECO:0007669"/>
    <property type="project" value="TreeGrafter"/>
</dbReference>
<dbReference type="GO" id="GO:0004764">
    <property type="term" value="F:shikimate 3-dehydrogenase (NADP+) activity"/>
    <property type="evidence" value="ECO:0007669"/>
    <property type="project" value="InterPro"/>
</dbReference>
<dbReference type="CDD" id="cd01065">
    <property type="entry name" value="NAD_bind_Shikimate_DH"/>
    <property type="match status" value="1"/>
</dbReference>
<evidence type="ECO:0000313" key="5">
    <source>
        <dbReference type="Proteomes" id="UP000184035"/>
    </source>
</evidence>
<keyword evidence="2" id="KW-0057">Aromatic amino acid biosynthesis</keyword>
<evidence type="ECO:0000259" key="3">
    <source>
        <dbReference type="Pfam" id="PF08501"/>
    </source>
</evidence>
<keyword evidence="5" id="KW-1185">Reference proteome</keyword>
<sequence length="254" mass="29143">MKKVGLLGKNINYSKSPSIHNKYYKDNNIQLNYTLFDTREEDLESFIKNLPENIIGFNVTVPYKEKIIYYLDEVNYPANLIKAVNTVVNVSGKFIGYNTDYFGFIKSLEENNVKVKDNNVLILGNGGASKAVYLAIKDLGAKVIDFGCRNIEKCKKEFIESNDILNINEIKDISKYDLVINATTLGNINNNISPITIEKYKKSTILYDLNYIPEVNEFLKRGLDLGLKVVNGWDMLYYQAVYSIKLWEKELNKI</sequence>
<dbReference type="InterPro" id="IPR013708">
    <property type="entry name" value="Shikimate_DH-bd_N"/>
</dbReference>
<dbReference type="AlphaFoldDB" id="A0A1M4X727"/>
<dbReference type="Proteomes" id="UP000184035">
    <property type="component" value="Unassembled WGS sequence"/>
</dbReference>
<dbReference type="GO" id="GO:0009073">
    <property type="term" value="P:aromatic amino acid family biosynthetic process"/>
    <property type="evidence" value="ECO:0007669"/>
    <property type="project" value="UniProtKB-KW"/>
</dbReference>
<dbReference type="InterPro" id="IPR046346">
    <property type="entry name" value="Aminoacid_DH-like_N_sf"/>
</dbReference>
<dbReference type="GO" id="GO:0009423">
    <property type="term" value="P:chorismate biosynthetic process"/>
    <property type="evidence" value="ECO:0007669"/>
    <property type="project" value="TreeGrafter"/>
</dbReference>
<dbReference type="SUPFAM" id="SSF53223">
    <property type="entry name" value="Aminoacid dehydrogenase-like, N-terminal domain"/>
    <property type="match status" value="1"/>
</dbReference>
<accession>A0A1M4X727</accession>
<evidence type="ECO:0000313" key="4">
    <source>
        <dbReference type="EMBL" id="SHE89309.1"/>
    </source>
</evidence>
<evidence type="ECO:0000256" key="1">
    <source>
        <dbReference type="ARBA" id="ARBA00004871"/>
    </source>
</evidence>
<dbReference type="Pfam" id="PF08501">
    <property type="entry name" value="Shikimate_dh_N"/>
    <property type="match status" value="1"/>
</dbReference>
<keyword evidence="2" id="KW-0028">Amino-acid biosynthesis</keyword>
<protein>
    <submittedName>
        <fullName evidence="4">Shikimate dehydrogenase</fullName>
    </submittedName>
</protein>
<dbReference type="RefSeq" id="WP_072896392.1">
    <property type="nucleotide sequence ID" value="NZ_FQVM01000016.1"/>
</dbReference>
<proteinExistence type="predicted"/>
<gene>
    <name evidence="4" type="ORF">SAMN05443638_11631</name>
</gene>
<dbReference type="InterPro" id="IPR022893">
    <property type="entry name" value="Shikimate_DH_fam"/>
</dbReference>
<reference evidence="4 5" key="1">
    <citation type="submission" date="2016-11" db="EMBL/GenBank/DDBJ databases">
        <authorList>
            <person name="Jaros S."/>
            <person name="Januszkiewicz K."/>
            <person name="Wedrychowicz H."/>
        </authorList>
    </citation>
    <scope>NUCLEOTIDE SEQUENCE [LARGE SCALE GENOMIC DNA]</scope>
    <source>
        <strain evidence="4 5">DSM 2631</strain>
    </source>
</reference>
<dbReference type="Gene3D" id="3.40.50.10860">
    <property type="entry name" value="Leucine Dehydrogenase, chain A, domain 1"/>
    <property type="match status" value="1"/>
</dbReference>
<dbReference type="STRING" id="1533.SAMN05443638_11631"/>
<dbReference type="GO" id="GO:0005829">
    <property type="term" value="C:cytosol"/>
    <property type="evidence" value="ECO:0007669"/>
    <property type="project" value="TreeGrafter"/>
</dbReference>
<dbReference type="PANTHER" id="PTHR21089">
    <property type="entry name" value="SHIKIMATE DEHYDROGENASE"/>
    <property type="match status" value="1"/>
</dbReference>
<evidence type="ECO:0000256" key="2">
    <source>
        <dbReference type="ARBA" id="ARBA00023141"/>
    </source>
</evidence>
<dbReference type="PANTHER" id="PTHR21089:SF1">
    <property type="entry name" value="BIFUNCTIONAL 3-DEHYDROQUINATE DEHYDRATASE_SHIKIMATE DEHYDROGENASE, CHLOROPLASTIC"/>
    <property type="match status" value="1"/>
</dbReference>
<dbReference type="InterPro" id="IPR036291">
    <property type="entry name" value="NAD(P)-bd_dom_sf"/>
</dbReference>
<organism evidence="4 5">
    <name type="scientific">Clostridium fallax</name>
    <dbReference type="NCBI Taxonomy" id="1533"/>
    <lineage>
        <taxon>Bacteria</taxon>
        <taxon>Bacillati</taxon>
        <taxon>Bacillota</taxon>
        <taxon>Clostridia</taxon>
        <taxon>Eubacteriales</taxon>
        <taxon>Clostridiaceae</taxon>
        <taxon>Clostridium</taxon>
    </lineage>
</organism>
<name>A0A1M4X727_9CLOT</name>
<dbReference type="Gene3D" id="3.40.50.720">
    <property type="entry name" value="NAD(P)-binding Rossmann-like Domain"/>
    <property type="match status" value="1"/>
</dbReference>
<dbReference type="GO" id="GO:0050661">
    <property type="term" value="F:NADP binding"/>
    <property type="evidence" value="ECO:0007669"/>
    <property type="project" value="TreeGrafter"/>
</dbReference>
<dbReference type="EMBL" id="FQVM01000016">
    <property type="protein sequence ID" value="SHE89309.1"/>
    <property type="molecule type" value="Genomic_DNA"/>
</dbReference>
<dbReference type="SUPFAM" id="SSF51735">
    <property type="entry name" value="NAD(P)-binding Rossmann-fold domains"/>
    <property type="match status" value="1"/>
</dbReference>